<proteinExistence type="predicted"/>
<dbReference type="Gene3D" id="3.30.420.10">
    <property type="entry name" value="Ribonuclease H-like superfamily/Ribonuclease H"/>
    <property type="match status" value="1"/>
</dbReference>
<sequence length="348" mass="38900">MKVLAKKGSRSVYGVTCDSREWMTILCCVNAIGEAIPSYYIFKGSRITTNYIRFCEPGAAMAVQKKAWMTGELFQAWLKHFDDAISLQGKENRHLLVLDGHGSHVSLEVVAKAKESGIDIVTLPAHTSHKLEPLDVSVFKPLKVQFRKERDKWQQRTASKQASKTELASIVAIAISLSLTEANIKAGFRATGIWPLDFAAVKFEGMPCNHINLVEETSPLDETESQVPKTPIEQPIEDEVEAILALNTLASQLQKENRISSQQENRTHAISFTQLLEGAEISNYTPCDSEPHFFTKDECNWDITPNQITTNYMENQVSSPTLPVQPQRDQDARLSNENAAQVQRVQDA</sequence>
<comment type="caution">
    <text evidence="3">The sequence shown here is derived from an EMBL/GenBank/DDBJ whole genome shotgun (WGS) entry which is preliminary data.</text>
</comment>
<keyword evidence="4" id="KW-1185">Reference proteome</keyword>
<dbReference type="Pfam" id="PF03184">
    <property type="entry name" value="DDE_1"/>
    <property type="match status" value="1"/>
</dbReference>
<accession>A0A9D4ZRN1</accession>
<reference evidence="3" key="1">
    <citation type="submission" date="2021-01" db="EMBL/GenBank/DDBJ databases">
        <title>Adiantum capillus-veneris genome.</title>
        <authorList>
            <person name="Fang Y."/>
            <person name="Liao Q."/>
        </authorList>
    </citation>
    <scope>NUCLEOTIDE SEQUENCE</scope>
    <source>
        <strain evidence="3">H3</strain>
        <tissue evidence="3">Leaf</tissue>
    </source>
</reference>
<dbReference type="InterPro" id="IPR050863">
    <property type="entry name" value="CenT-Element_Derived"/>
</dbReference>
<evidence type="ECO:0000313" key="4">
    <source>
        <dbReference type="Proteomes" id="UP000886520"/>
    </source>
</evidence>
<dbReference type="GO" id="GO:0005634">
    <property type="term" value="C:nucleus"/>
    <property type="evidence" value="ECO:0007669"/>
    <property type="project" value="TreeGrafter"/>
</dbReference>
<organism evidence="3 4">
    <name type="scientific">Adiantum capillus-veneris</name>
    <name type="common">Maidenhair fern</name>
    <dbReference type="NCBI Taxonomy" id="13818"/>
    <lineage>
        <taxon>Eukaryota</taxon>
        <taxon>Viridiplantae</taxon>
        <taxon>Streptophyta</taxon>
        <taxon>Embryophyta</taxon>
        <taxon>Tracheophyta</taxon>
        <taxon>Polypodiopsida</taxon>
        <taxon>Polypodiidae</taxon>
        <taxon>Polypodiales</taxon>
        <taxon>Pteridineae</taxon>
        <taxon>Pteridaceae</taxon>
        <taxon>Vittarioideae</taxon>
        <taxon>Adiantum</taxon>
    </lineage>
</organism>
<feature type="domain" description="DDE-1" evidence="2">
    <location>
        <begin position="20"/>
        <end position="188"/>
    </location>
</feature>
<gene>
    <name evidence="3" type="ORF">GOP47_0002463</name>
</gene>
<name>A0A9D4ZRN1_ADICA</name>
<dbReference type="PANTHER" id="PTHR19303">
    <property type="entry name" value="TRANSPOSON"/>
    <property type="match status" value="1"/>
</dbReference>
<feature type="region of interest" description="Disordered" evidence="1">
    <location>
        <begin position="317"/>
        <end position="348"/>
    </location>
</feature>
<feature type="compositionally biased region" description="Polar residues" evidence="1">
    <location>
        <begin position="335"/>
        <end position="348"/>
    </location>
</feature>
<evidence type="ECO:0000313" key="3">
    <source>
        <dbReference type="EMBL" id="KAI5082720.1"/>
    </source>
</evidence>
<dbReference type="OrthoDB" id="6277218at2759"/>
<dbReference type="InterPro" id="IPR036397">
    <property type="entry name" value="RNaseH_sf"/>
</dbReference>
<dbReference type="PANTHER" id="PTHR19303:SF74">
    <property type="entry name" value="POGO TRANSPOSABLE ELEMENT WITH KRAB DOMAIN"/>
    <property type="match status" value="1"/>
</dbReference>
<evidence type="ECO:0000256" key="1">
    <source>
        <dbReference type="SAM" id="MobiDB-lite"/>
    </source>
</evidence>
<evidence type="ECO:0000259" key="2">
    <source>
        <dbReference type="Pfam" id="PF03184"/>
    </source>
</evidence>
<dbReference type="EMBL" id="JABFUD020000002">
    <property type="protein sequence ID" value="KAI5082720.1"/>
    <property type="molecule type" value="Genomic_DNA"/>
</dbReference>
<dbReference type="AlphaFoldDB" id="A0A9D4ZRN1"/>
<dbReference type="InterPro" id="IPR004875">
    <property type="entry name" value="DDE_SF_endonuclease_dom"/>
</dbReference>
<protein>
    <recommendedName>
        <fullName evidence="2">DDE-1 domain-containing protein</fullName>
    </recommendedName>
</protein>
<dbReference type="GO" id="GO:0003677">
    <property type="term" value="F:DNA binding"/>
    <property type="evidence" value="ECO:0007669"/>
    <property type="project" value="TreeGrafter"/>
</dbReference>
<dbReference type="Proteomes" id="UP000886520">
    <property type="component" value="Chromosome 3"/>
</dbReference>